<feature type="compositionally biased region" description="Basic and acidic residues" evidence="1">
    <location>
        <begin position="281"/>
        <end position="298"/>
    </location>
</feature>
<feature type="region of interest" description="Disordered" evidence="1">
    <location>
        <begin position="253"/>
        <end position="439"/>
    </location>
</feature>
<evidence type="ECO:0000256" key="1">
    <source>
        <dbReference type="SAM" id="MobiDB-lite"/>
    </source>
</evidence>
<feature type="compositionally biased region" description="Basic and acidic residues" evidence="1">
    <location>
        <begin position="326"/>
        <end position="337"/>
    </location>
</feature>
<name>W2TFS2_NECAM</name>
<dbReference type="OrthoDB" id="5875734at2759"/>
<evidence type="ECO:0000313" key="2">
    <source>
        <dbReference type="EMBL" id="ETN79852.1"/>
    </source>
</evidence>
<feature type="compositionally biased region" description="Basic and acidic residues" evidence="1">
    <location>
        <begin position="368"/>
        <end position="385"/>
    </location>
</feature>
<sequence>MNQQKSTMLSELSVYEMTLEAIVNAVNQQSEESRKVLYRILQEHVTDLASRSRRDRFSMDIQTHLKRVEEAIIEAVAKLLEREKSKKVSRQQDLVIPGIDAESAVIMTPLPPNRHSRKVKWIPVDSVLYHRTMNDLSPQCQSLMAIWNDIGFYLCNIIAVPAQGLWVACQVKKKFQVLTAIGSFTIYTALFEATTFLFSYAKEKAESMESEGIFRQKKSSLAVDKAQYDLFGIPQGVKFMPVLRSSRDILKRAPTVKPKIRDKPPQTTKKSHRPASASPRLQKEAKHEIRSEDSEKSLKTAIKSVTDPTKTAPVQEELGVTSSLTDIRKILLDEKGAGVENGTSTDPSKRTAKKKKSTPPSKSTSKSKFKEEPEVEKKIDEEPGSRTHNGSRKVTKIKEDVPVDDINRPEEETKEDPATGDPQKNSDENKHCHKHHRES</sequence>
<feature type="compositionally biased region" description="Basic and acidic residues" evidence="1">
    <location>
        <begin position="396"/>
        <end position="417"/>
    </location>
</feature>
<protein>
    <submittedName>
        <fullName evidence="2">Uncharacterized protein</fullName>
    </submittedName>
</protein>
<gene>
    <name evidence="2" type="ORF">NECAME_09552</name>
</gene>
<accession>W2TFS2</accession>
<reference evidence="3" key="1">
    <citation type="journal article" date="2014" name="Nat. Genet.">
        <title>Genome of the human hookworm Necator americanus.</title>
        <authorList>
            <person name="Tang Y.T."/>
            <person name="Gao X."/>
            <person name="Rosa B.A."/>
            <person name="Abubucker S."/>
            <person name="Hallsworth-Pepin K."/>
            <person name="Martin J."/>
            <person name="Tyagi R."/>
            <person name="Heizer E."/>
            <person name="Zhang X."/>
            <person name="Bhonagiri-Palsikar V."/>
            <person name="Minx P."/>
            <person name="Warren W.C."/>
            <person name="Wang Q."/>
            <person name="Zhan B."/>
            <person name="Hotez P.J."/>
            <person name="Sternberg P.W."/>
            <person name="Dougall A."/>
            <person name="Gaze S.T."/>
            <person name="Mulvenna J."/>
            <person name="Sotillo J."/>
            <person name="Ranganathan S."/>
            <person name="Rabelo E.M."/>
            <person name="Wilson R.K."/>
            <person name="Felgner P.L."/>
            <person name="Bethony J."/>
            <person name="Hawdon J.M."/>
            <person name="Gasser R.B."/>
            <person name="Loukas A."/>
            <person name="Mitreva M."/>
        </authorList>
    </citation>
    <scope>NUCLEOTIDE SEQUENCE [LARGE SCALE GENOMIC DNA]</scope>
</reference>
<keyword evidence="3" id="KW-1185">Reference proteome</keyword>
<dbReference type="AlphaFoldDB" id="W2TFS2"/>
<dbReference type="EMBL" id="KI659310">
    <property type="protein sequence ID" value="ETN79852.1"/>
    <property type="molecule type" value="Genomic_DNA"/>
</dbReference>
<proteinExistence type="predicted"/>
<organism evidence="2 3">
    <name type="scientific">Necator americanus</name>
    <name type="common">Human hookworm</name>
    <dbReference type="NCBI Taxonomy" id="51031"/>
    <lineage>
        <taxon>Eukaryota</taxon>
        <taxon>Metazoa</taxon>
        <taxon>Ecdysozoa</taxon>
        <taxon>Nematoda</taxon>
        <taxon>Chromadorea</taxon>
        <taxon>Rhabditida</taxon>
        <taxon>Rhabditina</taxon>
        <taxon>Rhabditomorpha</taxon>
        <taxon>Strongyloidea</taxon>
        <taxon>Ancylostomatidae</taxon>
        <taxon>Bunostominae</taxon>
        <taxon>Necator</taxon>
    </lineage>
</organism>
<dbReference type="KEGG" id="nai:NECAME_09552"/>
<evidence type="ECO:0000313" key="3">
    <source>
        <dbReference type="Proteomes" id="UP000053676"/>
    </source>
</evidence>
<dbReference type="Proteomes" id="UP000053676">
    <property type="component" value="Unassembled WGS sequence"/>
</dbReference>